<dbReference type="AlphaFoldDB" id="A0A1D3LB14"/>
<proteinExistence type="predicted"/>
<evidence type="ECO:0000313" key="2">
    <source>
        <dbReference type="EMBL" id="SCL97155.1"/>
    </source>
</evidence>
<feature type="region of interest" description="Disordered" evidence="1">
    <location>
        <begin position="244"/>
        <end position="390"/>
    </location>
</feature>
<organism evidence="2 3">
    <name type="scientific">Plasmodium chabaudi adami</name>
    <dbReference type="NCBI Taxonomy" id="5826"/>
    <lineage>
        <taxon>Eukaryota</taxon>
        <taxon>Sar</taxon>
        <taxon>Alveolata</taxon>
        <taxon>Apicomplexa</taxon>
        <taxon>Aconoidasida</taxon>
        <taxon>Haemosporida</taxon>
        <taxon>Plasmodiidae</taxon>
        <taxon>Plasmodium</taxon>
        <taxon>Plasmodium (Vinckeia)</taxon>
    </lineage>
</organism>
<sequence>MCNLFREVDGYFNGKDVNMTKINNDLTIKGYCGNGGCKRNEAGINALIAYTFKKFKDSIIRKTKYNKYDEYLLMWISDKLFKIHIESIGKKNKPGYMDATTLNQAYDKYLKNHKGILDYWDLFGHINGLKEANLKYMSEFYKLLSHICKTIKEYNDKGAESKKLSKYSVDCRFQYRTLYMNIYECKSYLDLLNKLKGLYDDFRSYAIKRNGSNNDLATNLKKLTLGSGKEMNAVKSFKTYDFSGSQCKLPKKKKTNPKKPDPPGLSPSSKEEPPPQRKAPPSSQSSNVLPKTKGGGSSSSNVQDASKIGLKASDNSEGNTGGASGDIRSPKSENRGPDGGLNDNTGSGVKSNDGTSKRTDHADTSPLGTQTSNQEPGSENKGNVGGTTQS</sequence>
<protein>
    <submittedName>
        <fullName evidence="2">Plasmodium variant antigen protein Cir/Yir/Bir, putative</fullName>
    </submittedName>
</protein>
<feature type="compositionally biased region" description="Polar residues" evidence="1">
    <location>
        <begin position="342"/>
        <end position="354"/>
    </location>
</feature>
<gene>
    <name evidence="2" type="ORF">PCHDK_000553200</name>
</gene>
<dbReference type="Pfam" id="PF06022">
    <property type="entry name" value="Cir_Bir_Yir"/>
    <property type="match status" value="1"/>
</dbReference>
<dbReference type="EMBL" id="FMIO01000521">
    <property type="protein sequence ID" value="SCL97155.1"/>
    <property type="molecule type" value="Genomic_DNA"/>
</dbReference>
<feature type="non-terminal residue" evidence="2">
    <location>
        <position position="390"/>
    </location>
</feature>
<reference evidence="2 3" key="1">
    <citation type="submission" date="2016-08" db="EMBL/GenBank/DDBJ databases">
        <authorList>
            <consortium name="Pathogen Informatics"/>
        </authorList>
    </citation>
    <scope>NUCLEOTIDE SEQUENCE [LARGE SCALE GENOMIC DNA]</scope>
    <source>
        <strain evidence="2 3">DK</strain>
    </source>
</reference>
<feature type="compositionally biased region" description="Polar residues" evidence="1">
    <location>
        <begin position="366"/>
        <end position="390"/>
    </location>
</feature>
<dbReference type="InterPro" id="IPR006477">
    <property type="entry name" value="Yir_bir_cir"/>
</dbReference>
<name>A0A1D3LB14_PLACE</name>
<dbReference type="Proteomes" id="UP000195879">
    <property type="component" value="Unassembled WGS sequence"/>
</dbReference>
<evidence type="ECO:0000313" key="3">
    <source>
        <dbReference type="Proteomes" id="UP000195879"/>
    </source>
</evidence>
<evidence type="ECO:0000256" key="1">
    <source>
        <dbReference type="SAM" id="MobiDB-lite"/>
    </source>
</evidence>
<accession>A0A1D3LB14</accession>